<dbReference type="GO" id="GO:0042578">
    <property type="term" value="F:phosphoric ester hydrolase activity"/>
    <property type="evidence" value="ECO:0007669"/>
    <property type="project" value="TreeGrafter"/>
</dbReference>
<dbReference type="GO" id="GO:0005829">
    <property type="term" value="C:cytosol"/>
    <property type="evidence" value="ECO:0007669"/>
    <property type="project" value="TreeGrafter"/>
</dbReference>
<organism evidence="2 3">
    <name type="scientific">Christensenella hongkongensis</name>
    <dbReference type="NCBI Taxonomy" id="270498"/>
    <lineage>
        <taxon>Bacteria</taxon>
        <taxon>Bacillati</taxon>
        <taxon>Bacillota</taxon>
        <taxon>Clostridia</taxon>
        <taxon>Christensenellales</taxon>
        <taxon>Christensenellaceae</taxon>
        <taxon>Christensenella</taxon>
    </lineage>
</organism>
<dbReference type="CDD" id="cd07437">
    <property type="entry name" value="PHP_HisPPase_Ycdx_like"/>
    <property type="match status" value="1"/>
</dbReference>
<dbReference type="OrthoDB" id="9808747at2"/>
<protein>
    <submittedName>
        <fullName evidence="2">Putative histidinol phosphatase and related hydrolases of the PHP family</fullName>
    </submittedName>
</protein>
<dbReference type="InterPro" id="IPR016195">
    <property type="entry name" value="Pol/histidinol_Pase-like"/>
</dbReference>
<dbReference type="SUPFAM" id="SSF89550">
    <property type="entry name" value="PHP domain-like"/>
    <property type="match status" value="1"/>
</dbReference>
<feature type="domain" description="Polymerase/histidinol phosphatase N-terminal" evidence="1">
    <location>
        <begin position="5"/>
        <end position="79"/>
    </location>
</feature>
<sequence>MKLLVDTHTHTVASGHAYSTLRENALFAAKKGLEAFCCTDHGPGMKGIVPAFSLNVLMSVPDEIEGVRLIRGCELNILDSEGHVDLAEGYLKKQQFLIASLHDITIPQGSVEENTAAMTNALRNKYIDVIGHPGNPHFPVNIEEVVDTAKKYDKLLEINSHSFEYRKGSPKYCREYIRQCKQKGVRITVSSDAHSCYNIGGFDAAIEALRELEFPRELIVSRDLKTFEAYLEEKKRRVAQ</sequence>
<name>A0A0M2NDJ3_9FIRM</name>
<keyword evidence="3" id="KW-1185">Reference proteome</keyword>
<proteinExistence type="predicted"/>
<dbReference type="InterPro" id="IPR003141">
    <property type="entry name" value="Pol/His_phosphatase_N"/>
</dbReference>
<dbReference type="InterPro" id="IPR004013">
    <property type="entry name" value="PHP_dom"/>
</dbReference>
<keyword evidence="2" id="KW-0378">Hydrolase</keyword>
<dbReference type="SMART" id="SM00481">
    <property type="entry name" value="POLIIIAc"/>
    <property type="match status" value="1"/>
</dbReference>
<dbReference type="Pfam" id="PF02811">
    <property type="entry name" value="PHP"/>
    <property type="match status" value="1"/>
</dbReference>
<dbReference type="AlphaFoldDB" id="A0A0M2NDJ3"/>
<dbReference type="Proteomes" id="UP000034076">
    <property type="component" value="Unassembled WGS sequence"/>
</dbReference>
<dbReference type="PANTHER" id="PTHR36928:SF1">
    <property type="entry name" value="PHOSPHATASE YCDX-RELATED"/>
    <property type="match status" value="1"/>
</dbReference>
<dbReference type="PANTHER" id="PTHR36928">
    <property type="entry name" value="PHOSPHATASE YCDX-RELATED"/>
    <property type="match status" value="1"/>
</dbReference>
<dbReference type="Gene3D" id="3.20.20.140">
    <property type="entry name" value="Metal-dependent hydrolases"/>
    <property type="match status" value="1"/>
</dbReference>
<reference evidence="2 3" key="1">
    <citation type="submission" date="2015-04" db="EMBL/GenBank/DDBJ databases">
        <title>Draft genome sequence of bacteremic isolate Catabacter hongkongensis type strain HKU16T.</title>
        <authorList>
            <person name="Lau S.K."/>
            <person name="Teng J.L."/>
            <person name="Huang Y."/>
            <person name="Curreem S.O."/>
            <person name="Tsui S.K."/>
            <person name="Woo P.C."/>
        </authorList>
    </citation>
    <scope>NUCLEOTIDE SEQUENCE [LARGE SCALE GENOMIC DNA]</scope>
    <source>
        <strain evidence="2 3">HKU16</strain>
    </source>
</reference>
<dbReference type="InterPro" id="IPR050243">
    <property type="entry name" value="PHP_phosphatase"/>
</dbReference>
<dbReference type="EMBL" id="LAYJ01000112">
    <property type="protein sequence ID" value="KKI50258.1"/>
    <property type="molecule type" value="Genomic_DNA"/>
</dbReference>
<comment type="caution">
    <text evidence="2">The sequence shown here is derived from an EMBL/GenBank/DDBJ whole genome shotgun (WGS) entry which is preliminary data.</text>
</comment>
<dbReference type="NCBIfam" id="NF006702">
    <property type="entry name" value="PRK09248.1"/>
    <property type="match status" value="1"/>
</dbReference>
<dbReference type="RefSeq" id="WP_046444124.1">
    <property type="nucleotide sequence ID" value="NZ_CAUERS010000001.1"/>
</dbReference>
<evidence type="ECO:0000259" key="1">
    <source>
        <dbReference type="SMART" id="SM00481"/>
    </source>
</evidence>
<evidence type="ECO:0000313" key="3">
    <source>
        <dbReference type="Proteomes" id="UP000034076"/>
    </source>
</evidence>
<accession>A0A0M2NDJ3</accession>
<dbReference type="GO" id="GO:0008270">
    <property type="term" value="F:zinc ion binding"/>
    <property type="evidence" value="ECO:0007669"/>
    <property type="project" value="TreeGrafter"/>
</dbReference>
<dbReference type="STRING" id="270498.CHK_2321"/>
<evidence type="ECO:0000313" key="2">
    <source>
        <dbReference type="EMBL" id="KKI50258.1"/>
    </source>
</evidence>
<gene>
    <name evidence="2" type="ORF">CHK_2321</name>
</gene>